<evidence type="ECO:0000313" key="1">
    <source>
        <dbReference type="EMBL" id="KOS46467.1"/>
    </source>
</evidence>
<sequence length="73" mass="8656">MLTGYLSTFCIGKSYKRYLFSRFCVRWEFCVCWSAPTTGDRKIKQKHTTVRIRWWLSGRKPAHAPRGQPSCRL</sequence>
<comment type="caution">
    <text evidence="1">The sequence shown here is derived from an EMBL/GenBank/DDBJ whole genome shotgun (WGS) entry which is preliminary data.</text>
</comment>
<accession>A0A0M8P9R7</accession>
<dbReference type="AlphaFoldDB" id="A0A0M8P9R7"/>
<keyword evidence="2" id="KW-1185">Reference proteome</keyword>
<proteinExistence type="predicted"/>
<gene>
    <name evidence="1" type="ORF">ACN38_g2520</name>
</gene>
<reference evidence="1 2" key="1">
    <citation type="submission" date="2015-08" db="EMBL/GenBank/DDBJ databases">
        <title>Genome sequencing of Penicillium nordicum.</title>
        <authorList>
            <person name="Nguyen H.D."/>
            <person name="Seifert K.A."/>
        </authorList>
    </citation>
    <scope>NUCLEOTIDE SEQUENCE [LARGE SCALE GENOMIC DNA]</scope>
    <source>
        <strain evidence="1 2">DAOMC 185683</strain>
    </source>
</reference>
<protein>
    <submittedName>
        <fullName evidence="1">Uncharacterized protein</fullName>
    </submittedName>
</protein>
<dbReference type="EMBL" id="LHQQ01000028">
    <property type="protein sequence ID" value="KOS46467.1"/>
    <property type="molecule type" value="Genomic_DNA"/>
</dbReference>
<name>A0A0M8P9R7_9EURO</name>
<evidence type="ECO:0000313" key="2">
    <source>
        <dbReference type="Proteomes" id="UP000037696"/>
    </source>
</evidence>
<dbReference type="Proteomes" id="UP000037696">
    <property type="component" value="Unassembled WGS sequence"/>
</dbReference>
<organism evidence="1 2">
    <name type="scientific">Penicillium nordicum</name>
    <dbReference type="NCBI Taxonomy" id="229535"/>
    <lineage>
        <taxon>Eukaryota</taxon>
        <taxon>Fungi</taxon>
        <taxon>Dikarya</taxon>
        <taxon>Ascomycota</taxon>
        <taxon>Pezizomycotina</taxon>
        <taxon>Eurotiomycetes</taxon>
        <taxon>Eurotiomycetidae</taxon>
        <taxon>Eurotiales</taxon>
        <taxon>Aspergillaceae</taxon>
        <taxon>Penicillium</taxon>
    </lineage>
</organism>